<proteinExistence type="predicted"/>
<dbReference type="AlphaFoldDB" id="A0A4R4VLJ6"/>
<dbReference type="RefSeq" id="WP_132519727.1">
    <property type="nucleotide sequence ID" value="NZ_SMKP01000303.1"/>
</dbReference>
<protein>
    <submittedName>
        <fullName evidence="1">Uncharacterized protein</fullName>
    </submittedName>
</protein>
<accession>A0A4R4VLJ6</accession>
<dbReference type="Proteomes" id="UP000294543">
    <property type="component" value="Unassembled WGS sequence"/>
</dbReference>
<evidence type="ECO:0000313" key="1">
    <source>
        <dbReference type="EMBL" id="TDD04787.1"/>
    </source>
</evidence>
<reference evidence="1 2" key="1">
    <citation type="submission" date="2019-03" db="EMBL/GenBank/DDBJ databases">
        <title>Draft genome sequences of novel Actinobacteria.</title>
        <authorList>
            <person name="Sahin N."/>
            <person name="Ay H."/>
            <person name="Saygin H."/>
        </authorList>
    </citation>
    <scope>NUCLEOTIDE SEQUENCE [LARGE SCALE GENOMIC DNA]</scope>
    <source>
        <strain evidence="1 2">KC712</strain>
    </source>
</reference>
<comment type="caution">
    <text evidence="1">The sequence shown here is derived from an EMBL/GenBank/DDBJ whole genome shotgun (WGS) entry which is preliminary data.</text>
</comment>
<keyword evidence="2" id="KW-1185">Reference proteome</keyword>
<evidence type="ECO:0000313" key="2">
    <source>
        <dbReference type="Proteomes" id="UP000294543"/>
    </source>
</evidence>
<dbReference type="OrthoDB" id="4706085at2"/>
<name>A0A4R4VLJ6_9ACTN</name>
<sequence>MSRGDNVEDNPDVRAYADANRDDMYRLLTGADPTSIKEMVRILGGPALVAPIVGRAKRTVERWVTDATQKIAKPRGDALRRLQQAAHHARTTRTGRQRALDTRRSILIRNHGARLIGTTTAGPVASGRGYTRRRYYPEPGMHVDIDTMDDTLDVYLQLGEEEAYERFCTGFGDAYEPTGHAPGEVDWIFTDLSGLDLGPDLTE</sequence>
<organism evidence="1 2">
    <name type="scientific">Nonomuraea diastatica</name>
    <dbReference type="NCBI Taxonomy" id="1848329"/>
    <lineage>
        <taxon>Bacteria</taxon>
        <taxon>Bacillati</taxon>
        <taxon>Actinomycetota</taxon>
        <taxon>Actinomycetes</taxon>
        <taxon>Streptosporangiales</taxon>
        <taxon>Streptosporangiaceae</taxon>
        <taxon>Nonomuraea</taxon>
    </lineage>
</organism>
<dbReference type="EMBL" id="SMKP01000303">
    <property type="protein sequence ID" value="TDD04787.1"/>
    <property type="molecule type" value="Genomic_DNA"/>
</dbReference>
<gene>
    <name evidence="1" type="ORF">E1294_49915</name>
</gene>